<protein>
    <submittedName>
        <fullName evidence="5">Pick C1-like protein 1</fullName>
    </submittedName>
</protein>
<keyword evidence="3" id="KW-0812">Transmembrane</keyword>
<feature type="transmembrane region" description="Helical" evidence="3">
    <location>
        <begin position="536"/>
        <end position="554"/>
    </location>
</feature>
<dbReference type="GO" id="GO:0016020">
    <property type="term" value="C:membrane"/>
    <property type="evidence" value="ECO:0007669"/>
    <property type="project" value="InterPro"/>
</dbReference>
<feature type="transmembrane region" description="Helical" evidence="3">
    <location>
        <begin position="842"/>
        <end position="864"/>
    </location>
</feature>
<dbReference type="AlphaFoldDB" id="A0A9N8EHL9"/>
<evidence type="ECO:0000259" key="4">
    <source>
        <dbReference type="PROSITE" id="PS50156"/>
    </source>
</evidence>
<feature type="transmembrane region" description="Helical" evidence="3">
    <location>
        <begin position="382"/>
        <end position="403"/>
    </location>
</feature>
<dbReference type="InterPro" id="IPR000731">
    <property type="entry name" value="SSD"/>
</dbReference>
<dbReference type="InterPro" id="IPR051697">
    <property type="entry name" value="Patched_domain-protein"/>
</dbReference>
<dbReference type="Pfam" id="PF12349">
    <property type="entry name" value="Sterol-sensing"/>
    <property type="match status" value="1"/>
</dbReference>
<organism evidence="5 6">
    <name type="scientific">Seminavis robusta</name>
    <dbReference type="NCBI Taxonomy" id="568900"/>
    <lineage>
        <taxon>Eukaryota</taxon>
        <taxon>Sar</taxon>
        <taxon>Stramenopiles</taxon>
        <taxon>Ochrophyta</taxon>
        <taxon>Bacillariophyta</taxon>
        <taxon>Bacillariophyceae</taxon>
        <taxon>Bacillariophycidae</taxon>
        <taxon>Naviculales</taxon>
        <taxon>Naviculaceae</taxon>
        <taxon>Seminavis</taxon>
    </lineage>
</organism>
<sequence length="950" mass="105544">MTTANPDATHSPWKPEWNLTGAATEDSLSSSSSSGDGTDCEAGKSRKANNHVVWPWWSKATNALHEANRKFVLTLALAAARNPIRCFVTIIILSVTLISTGLATNFHINVDENEIYTPFQAVSRLHEEWYLDESGLGESARNTVLMIHSHGDNVLAMHSLRRVFEALDTVRNTTGYNEVCEGAPYYDSYNEEYTCQILSTTRFWYHDHQMFEDQVNTEDDLVQQLSSPEYPGGVPTDSEYVMGNLQHDENGTITYVPAFFVFVMLTDKGEQTLEFEAAVLERLADLQAQWDEDATNGLRLDYYAERSGADEFRRAIDKDLYLLPAVFFAMSAFTCLVFFQKDPVQSRCLLGLGSIVTILLSLSSGFGLLFICGVPFTSMTQILPFVVLGIGLDDTFIITGEYLRTDKTLDGEERIRLAILEAGPSITVTTISTASAFILGLTSSVPSIYWLCLYAFPTVIIDFLYQITFFVAILALDEKRIKDKRLDVAICCKSQAKEGHANDSGINADSSQQSTHFADKIMAWHARRLLHPVSKVLVLISFSAFFGFCIYRTTMLKQDIDIKTLFADDSYMIPALTTVEEFQERSFAFSIFFRNEDQGDPLVQQKMISFVEEIQALPALGAPPPLCWVRDLQAIQETEYFDVVRDLPFEEQIQFALNIPAFKEAYGNDIVIDNNTGKITASKCTILARNSFLLESIQNTIDHLNGQRAITESQDINQGKAGGEESFFTFQNIYLVWEFYNVAIKELITTTILSVGVVSLVTLIFIPHWTAVCFIVPMVSVVYIDLLGVMEMAGLDINAVTYVCLVISIGLIVDFLLHIMLRYVESSSASRDDRVKETLETMGSSILLGGASTLLGISMLGFGTSTIMRAVFISLCSMVLLAVAHGLILLPVLLSLVGPVVTHESEETPCESIQHDVSHVQELSPELSAAWGPMSDATFGLSDISTEVEV</sequence>
<dbReference type="PROSITE" id="PS50156">
    <property type="entry name" value="SSD"/>
    <property type="match status" value="1"/>
</dbReference>
<reference evidence="5" key="1">
    <citation type="submission" date="2020-06" db="EMBL/GenBank/DDBJ databases">
        <authorList>
            <consortium name="Plant Systems Biology data submission"/>
        </authorList>
    </citation>
    <scope>NUCLEOTIDE SEQUENCE</scope>
    <source>
        <strain evidence="5">D6</strain>
    </source>
</reference>
<dbReference type="PANTHER" id="PTHR10796:SF92">
    <property type="entry name" value="PATCHED-RELATED, ISOFORM A"/>
    <property type="match status" value="1"/>
</dbReference>
<dbReference type="InterPro" id="IPR001036">
    <property type="entry name" value="Acrflvin-R"/>
</dbReference>
<feature type="domain" description="SSD" evidence="4">
    <location>
        <begin position="319"/>
        <end position="476"/>
    </location>
</feature>
<feature type="transmembrane region" description="Helical" evidence="3">
    <location>
        <begin position="448"/>
        <end position="476"/>
    </location>
</feature>
<name>A0A9N8EHL9_9STRA</name>
<feature type="transmembrane region" description="Helical" evidence="3">
    <location>
        <begin position="415"/>
        <end position="442"/>
    </location>
</feature>
<dbReference type="EMBL" id="CAICTM010001223">
    <property type="protein sequence ID" value="CAB9521722.1"/>
    <property type="molecule type" value="Genomic_DNA"/>
</dbReference>
<feature type="transmembrane region" description="Helical" evidence="3">
    <location>
        <begin position="773"/>
        <end position="793"/>
    </location>
</feature>
<evidence type="ECO:0000256" key="3">
    <source>
        <dbReference type="SAM" id="Phobius"/>
    </source>
</evidence>
<feature type="transmembrane region" description="Helical" evidence="3">
    <location>
        <begin position="320"/>
        <end position="339"/>
    </location>
</feature>
<feature type="transmembrane region" description="Helical" evidence="3">
    <location>
        <begin position="351"/>
        <end position="376"/>
    </location>
</feature>
<feature type="transmembrane region" description="Helical" evidence="3">
    <location>
        <begin position="870"/>
        <end position="894"/>
    </location>
</feature>
<keyword evidence="6" id="KW-1185">Reference proteome</keyword>
<feature type="transmembrane region" description="Helical" evidence="3">
    <location>
        <begin position="799"/>
        <end position="821"/>
    </location>
</feature>
<dbReference type="PANTHER" id="PTHR10796">
    <property type="entry name" value="PATCHED-RELATED"/>
    <property type="match status" value="1"/>
</dbReference>
<dbReference type="SUPFAM" id="SSF82866">
    <property type="entry name" value="Multidrug efflux transporter AcrB transmembrane domain"/>
    <property type="match status" value="2"/>
</dbReference>
<dbReference type="GO" id="GO:0022857">
    <property type="term" value="F:transmembrane transporter activity"/>
    <property type="evidence" value="ECO:0007669"/>
    <property type="project" value="InterPro"/>
</dbReference>
<keyword evidence="3" id="KW-1133">Transmembrane helix</keyword>
<dbReference type="PRINTS" id="PR00702">
    <property type="entry name" value="ACRIFLAVINRP"/>
</dbReference>
<comment type="caution">
    <text evidence="5">The sequence shown here is derived from an EMBL/GenBank/DDBJ whole genome shotgun (WGS) entry which is preliminary data.</text>
</comment>
<evidence type="ECO:0000313" key="6">
    <source>
        <dbReference type="Proteomes" id="UP001153069"/>
    </source>
</evidence>
<keyword evidence="3" id="KW-0472">Membrane</keyword>
<dbReference type="InterPro" id="IPR053958">
    <property type="entry name" value="HMGCR/SNAP/NPC1-like_SSD"/>
</dbReference>
<accession>A0A9N8EHL9</accession>
<evidence type="ECO:0000313" key="5">
    <source>
        <dbReference type="EMBL" id="CAB9521722.1"/>
    </source>
</evidence>
<comment type="similarity">
    <text evidence="1">Belongs to the patched family.</text>
</comment>
<dbReference type="Proteomes" id="UP001153069">
    <property type="component" value="Unassembled WGS sequence"/>
</dbReference>
<feature type="region of interest" description="Disordered" evidence="2">
    <location>
        <begin position="23"/>
        <end position="44"/>
    </location>
</feature>
<proteinExistence type="inferred from homology"/>
<evidence type="ECO:0000256" key="2">
    <source>
        <dbReference type="SAM" id="MobiDB-lite"/>
    </source>
</evidence>
<dbReference type="OrthoDB" id="190529at2759"/>
<evidence type="ECO:0000256" key="1">
    <source>
        <dbReference type="ARBA" id="ARBA00005585"/>
    </source>
</evidence>
<dbReference type="Gene3D" id="1.20.1640.10">
    <property type="entry name" value="Multidrug efflux transporter AcrB transmembrane domain"/>
    <property type="match status" value="2"/>
</dbReference>
<gene>
    <name evidence="5" type="ORF">SEMRO_1225_G254110.1</name>
</gene>